<proteinExistence type="predicted"/>
<name>A0A8T2MZW1_9TELE</name>
<dbReference type="AlphaFoldDB" id="A0A8T2MZW1"/>
<accession>A0A8T2MZW1</accession>
<feature type="compositionally biased region" description="Polar residues" evidence="1">
    <location>
        <begin position="1"/>
        <end position="10"/>
    </location>
</feature>
<reference evidence="2" key="1">
    <citation type="thesis" date="2021" institute="BYU ScholarsArchive" country="Provo, UT, USA">
        <title>Applications of and Algorithms for Genome Assembly and Genomic Analyses with an Emphasis on Marine Teleosts.</title>
        <authorList>
            <person name="Pickett B.D."/>
        </authorList>
    </citation>
    <scope>NUCLEOTIDE SEQUENCE</scope>
    <source>
        <strain evidence="2">HI-2016</strain>
    </source>
</reference>
<organism evidence="2 3">
    <name type="scientific">Albula glossodonta</name>
    <name type="common">roundjaw bonefish</name>
    <dbReference type="NCBI Taxonomy" id="121402"/>
    <lineage>
        <taxon>Eukaryota</taxon>
        <taxon>Metazoa</taxon>
        <taxon>Chordata</taxon>
        <taxon>Craniata</taxon>
        <taxon>Vertebrata</taxon>
        <taxon>Euteleostomi</taxon>
        <taxon>Actinopterygii</taxon>
        <taxon>Neopterygii</taxon>
        <taxon>Teleostei</taxon>
        <taxon>Albuliformes</taxon>
        <taxon>Albulidae</taxon>
        <taxon>Albula</taxon>
    </lineage>
</organism>
<protein>
    <submittedName>
        <fullName evidence="2">Uncharacterized protein</fullName>
    </submittedName>
</protein>
<gene>
    <name evidence="2" type="ORF">JZ751_012856</name>
</gene>
<dbReference type="Proteomes" id="UP000824540">
    <property type="component" value="Unassembled WGS sequence"/>
</dbReference>
<evidence type="ECO:0000256" key="1">
    <source>
        <dbReference type="SAM" id="MobiDB-lite"/>
    </source>
</evidence>
<feature type="region of interest" description="Disordered" evidence="1">
    <location>
        <begin position="1"/>
        <end position="44"/>
    </location>
</feature>
<evidence type="ECO:0000313" key="2">
    <source>
        <dbReference type="EMBL" id="KAG9333323.1"/>
    </source>
</evidence>
<comment type="caution">
    <text evidence="2">The sequence shown here is derived from an EMBL/GenBank/DDBJ whole genome shotgun (WGS) entry which is preliminary data.</text>
</comment>
<evidence type="ECO:0000313" key="3">
    <source>
        <dbReference type="Proteomes" id="UP000824540"/>
    </source>
</evidence>
<dbReference type="EMBL" id="JAFBMS010000206">
    <property type="protein sequence ID" value="KAG9333323.1"/>
    <property type="molecule type" value="Genomic_DNA"/>
</dbReference>
<keyword evidence="3" id="KW-1185">Reference proteome</keyword>
<sequence>MLRKLQSLSQVPKGRPSGERALPKISHQEAQSCAPKTRDREKPMDPACVRRMYGILQAPGWCGGWALNLNSSRGNRALPLSLERGIELVTGRQFCPPDWRVIRDRMKAHLNNSLALPLTAPLPAEKPTALRNSHRDREIVMENVRL</sequence>